<proteinExistence type="predicted"/>
<protein>
    <submittedName>
        <fullName evidence="1">Uncharacterized protein</fullName>
    </submittedName>
</protein>
<evidence type="ECO:0000313" key="1">
    <source>
        <dbReference type="EMBL" id="JAD50737.1"/>
    </source>
</evidence>
<dbReference type="EMBL" id="GBRH01247158">
    <property type="protein sequence ID" value="JAD50737.1"/>
    <property type="molecule type" value="Transcribed_RNA"/>
</dbReference>
<reference evidence="1" key="1">
    <citation type="submission" date="2014-09" db="EMBL/GenBank/DDBJ databases">
        <authorList>
            <person name="Magalhaes I.L.F."/>
            <person name="Oliveira U."/>
            <person name="Santos F.R."/>
            <person name="Vidigal T.H.D.A."/>
            <person name="Brescovit A.D."/>
            <person name="Santos A.J."/>
        </authorList>
    </citation>
    <scope>NUCLEOTIDE SEQUENCE</scope>
    <source>
        <tissue evidence="1">Shoot tissue taken approximately 20 cm above the soil surface</tissue>
    </source>
</reference>
<sequence>MSSAAARFTVYGMSLADAVDPLPFRMDPLPSPLFSF</sequence>
<name>A0A0A9AUH6_ARUDO</name>
<dbReference type="AlphaFoldDB" id="A0A0A9AUH6"/>
<accession>A0A0A9AUH6</accession>
<organism evidence="1">
    <name type="scientific">Arundo donax</name>
    <name type="common">Giant reed</name>
    <name type="synonym">Donax arundinaceus</name>
    <dbReference type="NCBI Taxonomy" id="35708"/>
    <lineage>
        <taxon>Eukaryota</taxon>
        <taxon>Viridiplantae</taxon>
        <taxon>Streptophyta</taxon>
        <taxon>Embryophyta</taxon>
        <taxon>Tracheophyta</taxon>
        <taxon>Spermatophyta</taxon>
        <taxon>Magnoliopsida</taxon>
        <taxon>Liliopsida</taxon>
        <taxon>Poales</taxon>
        <taxon>Poaceae</taxon>
        <taxon>PACMAD clade</taxon>
        <taxon>Arundinoideae</taxon>
        <taxon>Arundineae</taxon>
        <taxon>Arundo</taxon>
    </lineage>
</organism>
<reference evidence="1" key="2">
    <citation type="journal article" date="2015" name="Data Brief">
        <title>Shoot transcriptome of the giant reed, Arundo donax.</title>
        <authorList>
            <person name="Barrero R.A."/>
            <person name="Guerrero F.D."/>
            <person name="Moolhuijzen P."/>
            <person name="Goolsby J.A."/>
            <person name="Tidwell J."/>
            <person name="Bellgard S.E."/>
            <person name="Bellgard M.I."/>
        </authorList>
    </citation>
    <scope>NUCLEOTIDE SEQUENCE</scope>
    <source>
        <tissue evidence="1">Shoot tissue taken approximately 20 cm above the soil surface</tissue>
    </source>
</reference>